<feature type="transmembrane region" description="Helical" evidence="1">
    <location>
        <begin position="66"/>
        <end position="83"/>
    </location>
</feature>
<feature type="transmembrane region" description="Helical" evidence="1">
    <location>
        <begin position="36"/>
        <end position="60"/>
    </location>
</feature>
<evidence type="ECO:0000256" key="1">
    <source>
        <dbReference type="SAM" id="Phobius"/>
    </source>
</evidence>
<accession>A0AAE8G127</accession>
<reference evidence="2 3" key="1">
    <citation type="submission" date="2018-11" db="EMBL/GenBank/DDBJ databases">
        <title>Species Designations Belie Phenotypic and Genotypic Heterogeneity in Oral Streptococci.</title>
        <authorList>
            <person name="Velsko I."/>
        </authorList>
    </citation>
    <scope>NUCLEOTIDE SEQUENCE [LARGE SCALE GENOMIC DNA]</scope>
    <source>
        <strain evidence="2 3">KLC02</strain>
    </source>
</reference>
<proteinExistence type="predicted"/>
<feature type="transmembrane region" description="Helical" evidence="1">
    <location>
        <begin position="223"/>
        <end position="239"/>
    </location>
</feature>
<feature type="transmembrane region" description="Helical" evidence="1">
    <location>
        <begin position="95"/>
        <end position="128"/>
    </location>
</feature>
<sequence>MKLKVKENGSYFFSKIESFFKSRTIDSEHIIGMGYALAYILPFLINSLVFAIFSLVLSYIPLSNPTIPFGMFLINIVLLIKFAKRTIILVKEKRILLSLVLIYIVFSFLLATIFWFGSIFLGLMVIMAHFFPNNVTVAELVDMVRKYSENYQEMKTGFELNAKLAIPILQILGLSYFLNLFIPKKYQNIDIPVKNKFFRILLKIGLLIIPIVLFVIFAKVDKNSYPIIAGVGFIIIWFSKPQNIIGLINPSINITDEDVKPEILNKIKILKLFLTSIEVSWGISIFCFYNYNSVIRFYITSGILCFSIFLLIIWQIHLKSHKEELVNKTLRKNAAKKILNEIDIKK</sequence>
<comment type="caution">
    <text evidence="2">The sequence shown here is derived from an EMBL/GenBank/DDBJ whole genome shotgun (WGS) entry which is preliminary data.</text>
</comment>
<feature type="transmembrane region" description="Helical" evidence="1">
    <location>
        <begin position="197"/>
        <end position="217"/>
    </location>
</feature>
<dbReference type="AlphaFoldDB" id="A0AAE8G127"/>
<gene>
    <name evidence="2" type="ORF">D8827_06370</name>
</gene>
<dbReference type="Proteomes" id="UP000267137">
    <property type="component" value="Unassembled WGS sequence"/>
</dbReference>
<organism evidence="2 3">
    <name type="scientific">Streptococcus intermedius</name>
    <dbReference type="NCBI Taxonomy" id="1338"/>
    <lineage>
        <taxon>Bacteria</taxon>
        <taxon>Bacillati</taxon>
        <taxon>Bacillota</taxon>
        <taxon>Bacilli</taxon>
        <taxon>Lactobacillales</taxon>
        <taxon>Streptococcaceae</taxon>
        <taxon>Streptococcus</taxon>
        <taxon>Streptococcus anginosus group</taxon>
    </lineage>
</organism>
<feature type="transmembrane region" description="Helical" evidence="1">
    <location>
        <begin position="269"/>
        <end position="291"/>
    </location>
</feature>
<evidence type="ECO:0000313" key="2">
    <source>
        <dbReference type="EMBL" id="RSJ23280.1"/>
    </source>
</evidence>
<dbReference type="EMBL" id="RJOO01000003">
    <property type="protein sequence ID" value="RSJ23280.1"/>
    <property type="molecule type" value="Genomic_DNA"/>
</dbReference>
<evidence type="ECO:0000313" key="3">
    <source>
        <dbReference type="Proteomes" id="UP000267137"/>
    </source>
</evidence>
<name>A0AAE8G127_STRIT</name>
<feature type="transmembrane region" description="Helical" evidence="1">
    <location>
        <begin position="297"/>
        <end position="318"/>
    </location>
</feature>
<keyword evidence="1" id="KW-0472">Membrane</keyword>
<feature type="transmembrane region" description="Helical" evidence="1">
    <location>
        <begin position="164"/>
        <end position="182"/>
    </location>
</feature>
<keyword evidence="1" id="KW-0812">Transmembrane</keyword>
<protein>
    <submittedName>
        <fullName evidence="2">Uncharacterized protein</fullName>
    </submittedName>
</protein>
<dbReference type="RefSeq" id="WP_125442506.1">
    <property type="nucleotide sequence ID" value="NZ_RJOO01000003.1"/>
</dbReference>
<keyword evidence="1" id="KW-1133">Transmembrane helix</keyword>